<evidence type="ECO:0000313" key="3">
    <source>
        <dbReference type="RefSeq" id="XP_018450998.2"/>
    </source>
</evidence>
<dbReference type="Proteomes" id="UP000504610">
    <property type="component" value="Chromosome 8"/>
</dbReference>
<feature type="compositionally biased region" description="Basic and acidic residues" evidence="1">
    <location>
        <begin position="96"/>
        <end position="108"/>
    </location>
</feature>
<proteinExistence type="predicted"/>
<evidence type="ECO:0000256" key="1">
    <source>
        <dbReference type="SAM" id="MobiDB-lite"/>
    </source>
</evidence>
<feature type="compositionally biased region" description="Polar residues" evidence="1">
    <location>
        <begin position="38"/>
        <end position="47"/>
    </location>
</feature>
<protein>
    <submittedName>
        <fullName evidence="3">Uncharacterized protein LOC108822429</fullName>
    </submittedName>
</protein>
<dbReference type="GeneID" id="108822429"/>
<keyword evidence="2" id="KW-1185">Reference proteome</keyword>
<dbReference type="KEGG" id="rsz:108822429"/>
<organism evidence="2 3">
    <name type="scientific">Raphanus sativus</name>
    <name type="common">Radish</name>
    <name type="synonym">Raphanus raphanistrum var. sativus</name>
    <dbReference type="NCBI Taxonomy" id="3726"/>
    <lineage>
        <taxon>Eukaryota</taxon>
        <taxon>Viridiplantae</taxon>
        <taxon>Streptophyta</taxon>
        <taxon>Embryophyta</taxon>
        <taxon>Tracheophyta</taxon>
        <taxon>Spermatophyta</taxon>
        <taxon>Magnoliopsida</taxon>
        <taxon>eudicotyledons</taxon>
        <taxon>Gunneridae</taxon>
        <taxon>Pentapetalae</taxon>
        <taxon>rosids</taxon>
        <taxon>malvids</taxon>
        <taxon>Brassicales</taxon>
        <taxon>Brassicaceae</taxon>
        <taxon>Brassiceae</taxon>
        <taxon>Raphanus</taxon>
    </lineage>
</organism>
<dbReference type="AlphaFoldDB" id="A0A6J0KTV0"/>
<name>A0A6J0KTV0_RAPSA</name>
<dbReference type="RefSeq" id="XP_018450998.2">
    <property type="nucleotide sequence ID" value="XM_018595496.2"/>
</dbReference>
<accession>A0A6J0KTV0</accession>
<feature type="compositionally biased region" description="Basic and acidic residues" evidence="1">
    <location>
        <begin position="77"/>
        <end position="87"/>
    </location>
</feature>
<evidence type="ECO:0000313" key="2">
    <source>
        <dbReference type="Proteomes" id="UP000504610"/>
    </source>
</evidence>
<reference evidence="2" key="1">
    <citation type="journal article" date="2019" name="Database">
        <title>The radish genome database (RadishGD): an integrated information resource for radish genomics.</title>
        <authorList>
            <person name="Yu H.J."/>
            <person name="Baek S."/>
            <person name="Lee Y.J."/>
            <person name="Cho A."/>
            <person name="Mun J.H."/>
        </authorList>
    </citation>
    <scope>NUCLEOTIDE SEQUENCE [LARGE SCALE GENOMIC DNA]</scope>
    <source>
        <strain evidence="2">cv. WK10039</strain>
    </source>
</reference>
<feature type="region of interest" description="Disordered" evidence="1">
    <location>
        <begin position="38"/>
        <end position="131"/>
    </location>
</feature>
<reference evidence="3" key="2">
    <citation type="submission" date="2025-08" db="UniProtKB">
        <authorList>
            <consortium name="RefSeq"/>
        </authorList>
    </citation>
    <scope>IDENTIFICATION</scope>
    <source>
        <tissue evidence="3">Leaf</tissue>
    </source>
</reference>
<dbReference type="OrthoDB" id="1098176at2759"/>
<sequence length="131" mass="13766">MLISMATMFLAKRVNINIHRVYNRSAPSFANGGVITTASPSYFSSNGNDGGEKSKKEGMGTTTDGKAPNVTMSHAADTSRDGLERAVDVANEECGDASKQKSEENDKGSEEEEDVAVGEDGTVEGQNQSSG</sequence>
<gene>
    <name evidence="3" type="primary">LOC108822429</name>
</gene>